<name>A0A2T6AHW3_9FLAO</name>
<evidence type="ECO:0000256" key="1">
    <source>
        <dbReference type="SAM" id="Phobius"/>
    </source>
</evidence>
<dbReference type="Proteomes" id="UP000244174">
    <property type="component" value="Unassembled WGS sequence"/>
</dbReference>
<reference evidence="3 4" key="1">
    <citation type="submission" date="2018-04" db="EMBL/GenBank/DDBJ databases">
        <title>Genomic Encyclopedia of Archaeal and Bacterial Type Strains, Phase II (KMG-II): from individual species to whole genera.</title>
        <authorList>
            <person name="Goeker M."/>
        </authorList>
    </citation>
    <scope>NUCLEOTIDE SEQUENCE [LARGE SCALE GENOMIC DNA]</scope>
    <source>
        <strain evidence="3 4">DSM 23082</strain>
    </source>
</reference>
<dbReference type="AlphaFoldDB" id="A0A2T6AHW3"/>
<protein>
    <recommendedName>
        <fullName evidence="2">DUF7670 domain-containing protein</fullName>
    </recommendedName>
</protein>
<feature type="transmembrane region" description="Helical" evidence="1">
    <location>
        <begin position="12"/>
        <end position="31"/>
    </location>
</feature>
<feature type="transmembrane region" description="Helical" evidence="1">
    <location>
        <begin position="97"/>
        <end position="114"/>
    </location>
</feature>
<evidence type="ECO:0000259" key="2">
    <source>
        <dbReference type="Pfam" id="PF24709"/>
    </source>
</evidence>
<gene>
    <name evidence="3" type="ORF">C8P64_1947</name>
</gene>
<comment type="caution">
    <text evidence="3">The sequence shown here is derived from an EMBL/GenBank/DDBJ whole genome shotgun (WGS) entry which is preliminary data.</text>
</comment>
<evidence type="ECO:0000313" key="4">
    <source>
        <dbReference type="Proteomes" id="UP000244174"/>
    </source>
</evidence>
<sequence length="128" mass="14962">MITQKYIRKSILWMARIWGSLILGFVLFFLLAHLIEPERPLAEGLQDPRDLITFILFPVLSMLGLIIAYKYEGIGGLISCVALLTAMLLNRVLDLKFLLLIFPPGFLYLIYWQLSRKEKQIKRRMKLH</sequence>
<keyword evidence="1" id="KW-0812">Transmembrane</keyword>
<organism evidence="3 4">
    <name type="scientific">Christiangramia gaetbulicola</name>
    <dbReference type="NCBI Taxonomy" id="703340"/>
    <lineage>
        <taxon>Bacteria</taxon>
        <taxon>Pseudomonadati</taxon>
        <taxon>Bacteroidota</taxon>
        <taxon>Flavobacteriia</taxon>
        <taxon>Flavobacteriales</taxon>
        <taxon>Flavobacteriaceae</taxon>
        <taxon>Christiangramia</taxon>
    </lineage>
</organism>
<dbReference type="Pfam" id="PF24709">
    <property type="entry name" value="DUF7670"/>
    <property type="match status" value="1"/>
</dbReference>
<accession>A0A2T6AHW3</accession>
<evidence type="ECO:0000313" key="3">
    <source>
        <dbReference type="EMBL" id="PTX43420.1"/>
    </source>
</evidence>
<dbReference type="InterPro" id="IPR056087">
    <property type="entry name" value="DUF7670"/>
</dbReference>
<keyword evidence="1" id="KW-1133">Transmembrane helix</keyword>
<dbReference type="EMBL" id="QBKQ01000002">
    <property type="protein sequence ID" value="PTX43420.1"/>
    <property type="molecule type" value="Genomic_DNA"/>
</dbReference>
<dbReference type="RefSeq" id="WP_108171848.1">
    <property type="nucleotide sequence ID" value="NZ_QBKQ01000002.1"/>
</dbReference>
<proteinExistence type="predicted"/>
<feature type="transmembrane region" description="Helical" evidence="1">
    <location>
        <begin position="51"/>
        <end position="69"/>
    </location>
</feature>
<feature type="domain" description="DUF7670" evidence="2">
    <location>
        <begin position="6"/>
        <end position="119"/>
    </location>
</feature>
<keyword evidence="4" id="KW-1185">Reference proteome</keyword>
<dbReference type="OrthoDB" id="1445050at2"/>
<keyword evidence="1" id="KW-0472">Membrane</keyword>
<feature type="transmembrane region" description="Helical" evidence="1">
    <location>
        <begin position="74"/>
        <end position="91"/>
    </location>
</feature>